<evidence type="ECO:0000313" key="4">
    <source>
        <dbReference type="Proteomes" id="UP000030665"/>
    </source>
</evidence>
<keyword evidence="1" id="KW-0812">Transmembrane</keyword>
<feature type="transmembrane region" description="Helical" evidence="1">
    <location>
        <begin position="318"/>
        <end position="340"/>
    </location>
</feature>
<dbReference type="PROSITE" id="PS50206">
    <property type="entry name" value="RHODANESE_3"/>
    <property type="match status" value="1"/>
</dbReference>
<dbReference type="GO" id="GO:0006355">
    <property type="term" value="P:regulation of DNA-templated transcription"/>
    <property type="evidence" value="ECO:0007669"/>
    <property type="project" value="InterPro"/>
</dbReference>
<dbReference type="PANTHER" id="PTHR43268">
    <property type="entry name" value="THIOSULFATE SULFURTRANSFERASE/RHODANESE-LIKE DOMAIN-CONTAINING PROTEIN 2"/>
    <property type="match status" value="1"/>
</dbReference>
<evidence type="ECO:0000256" key="1">
    <source>
        <dbReference type="SAM" id="Phobius"/>
    </source>
</evidence>
<accession>A0A077ZDX1</accession>
<reference evidence="3" key="2">
    <citation type="submission" date="2014-03" db="EMBL/GenBank/DDBJ databases">
        <title>The whipworm genome and dual-species transcriptomics of an intimate host-pathogen interaction.</title>
        <authorList>
            <person name="Foth B.J."/>
            <person name="Tsai I.J."/>
            <person name="Reid A.J."/>
            <person name="Bancroft A.J."/>
            <person name="Nichol S."/>
            <person name="Tracey A."/>
            <person name="Holroyd N."/>
            <person name="Cotton J.A."/>
            <person name="Stanley E.J."/>
            <person name="Zarowiecki M."/>
            <person name="Liu J.Z."/>
            <person name="Huckvale T."/>
            <person name="Cooper P.J."/>
            <person name="Grencis R.K."/>
            <person name="Berriman M."/>
        </authorList>
    </citation>
    <scope>NUCLEOTIDE SEQUENCE [LARGE SCALE GENOMIC DNA]</scope>
</reference>
<dbReference type="InterPro" id="IPR036873">
    <property type="entry name" value="Rhodanese-like_dom_sf"/>
</dbReference>
<feature type="domain" description="Rhodanese" evidence="2">
    <location>
        <begin position="123"/>
        <end position="217"/>
    </location>
</feature>
<dbReference type="OrthoDB" id="25002at2759"/>
<dbReference type="HAMAP" id="MF_00469">
    <property type="entry name" value="TrhO"/>
    <property type="match status" value="1"/>
</dbReference>
<dbReference type="Gene3D" id="3.40.250.10">
    <property type="entry name" value="Rhodanese-like domain"/>
    <property type="match status" value="1"/>
</dbReference>
<dbReference type="SMART" id="SM00450">
    <property type="entry name" value="RHOD"/>
    <property type="match status" value="1"/>
</dbReference>
<dbReference type="NCBIfam" id="NF001135">
    <property type="entry name" value="PRK00142.1-3"/>
    <property type="match status" value="1"/>
</dbReference>
<sequence>MDYRVLLYYNYTTIEDPEAFAKEHLAFCRDLDIKGRILVAPEGINGTLSGTKEATDRYMDVMLADERFKDTYFKMDESEGHAFKKLFVRPRKELVALHLEEDIDPRQLTGNYLEPQAFREALLDEDTVVIDARNDYEYDLGHFRGAIRPEIHNFRELPAWIRENKEQFMDKKIVTYCTGGIRCEKFSGWLIREGFEDVAQLHGGIAAYGKNETTRGELWDGKMYVFDERISVEINQVDKQVIGKEWFDGTPCERYINCSNPEFIGLIHAIAEMIVVSAFYFMGNMPDTFYSQGYIYTVFILMGVGGLVHSLVDFNIAYFVAVNHFPIIIIGETISSYAISSYEMELMLPKLRENGQNILREVDHSLSEKERSLLEVQGINGIVQNSDSVELLREQLAEVATQYQNKSFEPVVTEKRQEVVEEDLDLSAMTLVNLSSLELQLLEKLRSNPGEIISRDELLKNIKLKLEIMEVDHEIIQTIWGKGYRFRKSAAISYK</sequence>
<dbReference type="AlphaFoldDB" id="A0A077ZDX1"/>
<dbReference type="GO" id="GO:0003677">
    <property type="term" value="F:DNA binding"/>
    <property type="evidence" value="ECO:0007669"/>
    <property type="project" value="InterPro"/>
</dbReference>
<dbReference type="InterPro" id="IPR001763">
    <property type="entry name" value="Rhodanese-like_dom"/>
</dbReference>
<keyword evidence="4" id="KW-1185">Reference proteome</keyword>
<keyword evidence="1" id="KW-1133">Transmembrane helix</keyword>
<reference evidence="3" key="1">
    <citation type="submission" date="2014-01" db="EMBL/GenBank/DDBJ databases">
        <authorList>
            <person name="Aslett M."/>
        </authorList>
    </citation>
    <scope>NUCLEOTIDE SEQUENCE</scope>
</reference>
<dbReference type="SUPFAM" id="SSF46894">
    <property type="entry name" value="C-terminal effector domain of the bipartite response regulators"/>
    <property type="match status" value="1"/>
</dbReference>
<dbReference type="EMBL" id="HG806199">
    <property type="protein sequence ID" value="CDW57703.1"/>
    <property type="molecule type" value="Genomic_DNA"/>
</dbReference>
<dbReference type="InterPro" id="IPR016032">
    <property type="entry name" value="Sig_transdc_resp-reg_C-effctor"/>
</dbReference>
<dbReference type="InterPro" id="IPR022111">
    <property type="entry name" value="Rhodanese_C"/>
</dbReference>
<dbReference type="STRING" id="36087.A0A077ZDX1"/>
<dbReference type="Gene3D" id="3.30.70.100">
    <property type="match status" value="1"/>
</dbReference>
<proteinExistence type="inferred from homology"/>
<gene>
    <name evidence="3" type="ORF">TTRE_0000599601</name>
</gene>
<keyword evidence="1" id="KW-0472">Membrane</keyword>
<dbReference type="CDD" id="cd01518">
    <property type="entry name" value="RHOD_YceA"/>
    <property type="match status" value="1"/>
</dbReference>
<dbReference type="SUPFAM" id="SSF52821">
    <property type="entry name" value="Rhodanese/Cell cycle control phosphatase"/>
    <property type="match status" value="1"/>
</dbReference>
<dbReference type="Pfam" id="PF00581">
    <property type="entry name" value="Rhodanese"/>
    <property type="match status" value="1"/>
</dbReference>
<organism evidence="3 4">
    <name type="scientific">Trichuris trichiura</name>
    <name type="common">Whipworm</name>
    <name type="synonym">Trichocephalus trichiurus</name>
    <dbReference type="NCBI Taxonomy" id="36087"/>
    <lineage>
        <taxon>Eukaryota</taxon>
        <taxon>Metazoa</taxon>
        <taxon>Ecdysozoa</taxon>
        <taxon>Nematoda</taxon>
        <taxon>Enoplea</taxon>
        <taxon>Dorylaimia</taxon>
        <taxon>Trichinellida</taxon>
        <taxon>Trichuridae</taxon>
        <taxon>Trichuris</taxon>
    </lineage>
</organism>
<dbReference type="InterPro" id="IPR040503">
    <property type="entry name" value="TRHO_N"/>
</dbReference>
<dbReference type="Proteomes" id="UP000030665">
    <property type="component" value="Unassembled WGS sequence"/>
</dbReference>
<dbReference type="InterPro" id="IPR020936">
    <property type="entry name" value="TrhO"/>
</dbReference>
<protein>
    <submittedName>
        <fullName evidence="3">Rhodanese domain containing protein</fullName>
    </submittedName>
</protein>
<feature type="transmembrane region" description="Helical" evidence="1">
    <location>
        <begin position="263"/>
        <end position="282"/>
    </location>
</feature>
<dbReference type="Pfam" id="PF12368">
    <property type="entry name" value="Rhodanese_C"/>
    <property type="match status" value="1"/>
</dbReference>
<evidence type="ECO:0000313" key="3">
    <source>
        <dbReference type="EMBL" id="CDW57703.1"/>
    </source>
</evidence>
<dbReference type="Pfam" id="PF17773">
    <property type="entry name" value="UPF0176_N"/>
    <property type="match status" value="1"/>
</dbReference>
<feature type="transmembrane region" description="Helical" evidence="1">
    <location>
        <begin position="294"/>
        <end position="312"/>
    </location>
</feature>
<evidence type="ECO:0000259" key="2">
    <source>
        <dbReference type="PROSITE" id="PS50206"/>
    </source>
</evidence>
<name>A0A077ZDX1_TRITR</name>
<dbReference type="PANTHER" id="PTHR43268:SF3">
    <property type="entry name" value="RHODANESE-LIKE DOMAIN-CONTAINING PROTEIN 7-RELATED"/>
    <property type="match status" value="1"/>
</dbReference>